<proteinExistence type="predicted"/>
<gene>
    <name evidence="2" type="primary">nifD_16</name>
    <name evidence="2" type="ORF">SDC9_202742</name>
</gene>
<dbReference type="GO" id="GO:0016163">
    <property type="term" value="F:nitrogenase activity"/>
    <property type="evidence" value="ECO:0007669"/>
    <property type="project" value="UniProtKB-EC"/>
</dbReference>
<dbReference type="InterPro" id="IPR000510">
    <property type="entry name" value="Nase/OxRdtase_comp1"/>
</dbReference>
<comment type="caution">
    <text evidence="2">The sequence shown here is derived from an EMBL/GenBank/DDBJ whole genome shotgun (WGS) entry which is preliminary data.</text>
</comment>
<dbReference type="GO" id="GO:0051536">
    <property type="term" value="F:iron-sulfur cluster binding"/>
    <property type="evidence" value="ECO:0007669"/>
    <property type="project" value="InterPro"/>
</dbReference>
<dbReference type="PANTHER" id="PTHR43457">
    <property type="entry name" value="NITROGENASE MOLYBDENUM-IRON PROTEIN ALPHA CHAIN"/>
    <property type="match status" value="1"/>
</dbReference>
<sequence length="103" mass="11753">MMAEMKKGSLVIDDLSHYEMEKLIEKYHPDVFCAGIKEKYCVQKMGIPLKQLHNYDSGGPYAGFAGAVNFYKDIEQIACCSIWKEMKAPWESEEYVEAVYAAV</sequence>
<keyword evidence="2" id="KW-0560">Oxidoreductase</keyword>
<accession>A0A645J6F9</accession>
<evidence type="ECO:0000313" key="2">
    <source>
        <dbReference type="EMBL" id="MPN55063.1"/>
    </source>
</evidence>
<dbReference type="SUPFAM" id="SSF53807">
    <property type="entry name" value="Helical backbone' metal receptor"/>
    <property type="match status" value="1"/>
</dbReference>
<dbReference type="AlphaFoldDB" id="A0A645J6F9"/>
<feature type="domain" description="Nitrogenase/oxidoreductase component 1" evidence="1">
    <location>
        <begin position="2"/>
        <end position="75"/>
    </location>
</feature>
<reference evidence="2" key="1">
    <citation type="submission" date="2019-08" db="EMBL/GenBank/DDBJ databases">
        <authorList>
            <person name="Kucharzyk K."/>
            <person name="Murdoch R.W."/>
            <person name="Higgins S."/>
            <person name="Loffler F."/>
        </authorList>
    </citation>
    <scope>NUCLEOTIDE SEQUENCE</scope>
</reference>
<dbReference type="EC" id="1.18.6.1" evidence="2"/>
<dbReference type="Gene3D" id="3.40.50.1980">
    <property type="entry name" value="Nitrogenase molybdenum iron protein domain"/>
    <property type="match status" value="1"/>
</dbReference>
<evidence type="ECO:0000259" key="1">
    <source>
        <dbReference type="Pfam" id="PF00148"/>
    </source>
</evidence>
<dbReference type="Pfam" id="PF00148">
    <property type="entry name" value="Oxidored_nitro"/>
    <property type="match status" value="1"/>
</dbReference>
<dbReference type="InterPro" id="IPR010143">
    <property type="entry name" value="Nase_comp1_asu"/>
</dbReference>
<dbReference type="EMBL" id="VSSQ01123886">
    <property type="protein sequence ID" value="MPN55063.1"/>
    <property type="molecule type" value="Genomic_DNA"/>
</dbReference>
<organism evidence="2">
    <name type="scientific">bioreactor metagenome</name>
    <dbReference type="NCBI Taxonomy" id="1076179"/>
    <lineage>
        <taxon>unclassified sequences</taxon>
        <taxon>metagenomes</taxon>
        <taxon>ecological metagenomes</taxon>
    </lineage>
</organism>
<dbReference type="PANTHER" id="PTHR43457:SF1">
    <property type="entry name" value="NITROGENASE MOLYBDENUM-IRON PROTEIN ALPHA CHAIN"/>
    <property type="match status" value="1"/>
</dbReference>
<protein>
    <submittedName>
        <fullName evidence="2">Nitrogenase molybdenum-iron protein alpha chain</fullName>
        <ecNumber evidence="2">1.18.6.1</ecNumber>
    </submittedName>
</protein>
<name>A0A645J6F9_9ZZZZ</name>